<dbReference type="GO" id="GO:0016829">
    <property type="term" value="F:lyase activity"/>
    <property type="evidence" value="ECO:0007669"/>
    <property type="project" value="UniProtKB-KW"/>
</dbReference>
<accession>A0A037ZDA9</accession>
<dbReference type="Proteomes" id="UP000026249">
    <property type="component" value="Unassembled WGS sequence"/>
</dbReference>
<dbReference type="SUPFAM" id="SSF54593">
    <property type="entry name" value="Glyoxalase/Bleomycin resistance protein/Dihydroxybiphenyl dioxygenase"/>
    <property type="match status" value="1"/>
</dbReference>
<dbReference type="AlphaFoldDB" id="A0A037ZDA9"/>
<dbReference type="GO" id="GO:0046872">
    <property type="term" value="F:metal ion binding"/>
    <property type="evidence" value="ECO:0007669"/>
    <property type="project" value="UniProtKB-KW"/>
</dbReference>
<dbReference type="InterPro" id="IPR037523">
    <property type="entry name" value="VOC_core"/>
</dbReference>
<organism evidence="3 4">
    <name type="scientific">Actibacterium mucosum KCTC 23349</name>
    <dbReference type="NCBI Taxonomy" id="1454373"/>
    <lineage>
        <taxon>Bacteria</taxon>
        <taxon>Pseudomonadati</taxon>
        <taxon>Pseudomonadota</taxon>
        <taxon>Alphaproteobacteria</taxon>
        <taxon>Rhodobacterales</taxon>
        <taxon>Roseobacteraceae</taxon>
        <taxon>Actibacterium</taxon>
    </lineage>
</organism>
<sequence>MPIKQLAHVCIFARDLDATKQFYTQVLGLDIAFNFTRDGRVFGFYLHAGGRSHIEVFENAEAEFDKTNRINHLCLEVTSLDEMIAQIRGQGVEITDKSLACDDTWQAWTADPNGTRIELFEYTDKSAQFVGGDRVANW</sequence>
<dbReference type="RefSeq" id="WP_035261160.1">
    <property type="nucleotide sequence ID" value="NZ_JFKE01000007.1"/>
</dbReference>
<proteinExistence type="predicted"/>
<dbReference type="Pfam" id="PF00903">
    <property type="entry name" value="Glyoxalase"/>
    <property type="match status" value="1"/>
</dbReference>
<dbReference type="InterPro" id="IPR051332">
    <property type="entry name" value="Fosfomycin_Res_Enzymes"/>
</dbReference>
<evidence type="ECO:0000256" key="1">
    <source>
        <dbReference type="ARBA" id="ARBA00022723"/>
    </source>
</evidence>
<gene>
    <name evidence="3" type="ORF">ACMU_17170</name>
</gene>
<evidence type="ECO:0000313" key="4">
    <source>
        <dbReference type="Proteomes" id="UP000026249"/>
    </source>
</evidence>
<dbReference type="Gene3D" id="3.10.180.10">
    <property type="entry name" value="2,3-Dihydroxybiphenyl 1,2-Dioxygenase, domain 1"/>
    <property type="match status" value="1"/>
</dbReference>
<dbReference type="OrthoDB" id="9812656at2"/>
<comment type="caution">
    <text evidence="3">The sequence shown here is derived from an EMBL/GenBank/DDBJ whole genome shotgun (WGS) entry which is preliminary data.</text>
</comment>
<dbReference type="PANTHER" id="PTHR36113:SF6">
    <property type="entry name" value="FOSFOMYCIN RESISTANCE PROTEIN FOSX"/>
    <property type="match status" value="1"/>
</dbReference>
<dbReference type="PROSITE" id="PS51819">
    <property type="entry name" value="VOC"/>
    <property type="match status" value="1"/>
</dbReference>
<dbReference type="EMBL" id="JFKE01000007">
    <property type="protein sequence ID" value="KAJ54444.1"/>
    <property type="molecule type" value="Genomic_DNA"/>
</dbReference>
<dbReference type="InterPro" id="IPR029068">
    <property type="entry name" value="Glyas_Bleomycin-R_OHBP_Dase"/>
</dbReference>
<name>A0A037ZDA9_9RHOB</name>
<dbReference type="InterPro" id="IPR004360">
    <property type="entry name" value="Glyas_Fos-R_dOase_dom"/>
</dbReference>
<dbReference type="CDD" id="cd06587">
    <property type="entry name" value="VOC"/>
    <property type="match status" value="1"/>
</dbReference>
<keyword evidence="4" id="KW-1185">Reference proteome</keyword>
<dbReference type="PANTHER" id="PTHR36113">
    <property type="entry name" value="LYASE, PUTATIVE-RELATED-RELATED"/>
    <property type="match status" value="1"/>
</dbReference>
<evidence type="ECO:0000259" key="2">
    <source>
        <dbReference type="PROSITE" id="PS51819"/>
    </source>
</evidence>
<evidence type="ECO:0000313" key="3">
    <source>
        <dbReference type="EMBL" id="KAJ54444.1"/>
    </source>
</evidence>
<keyword evidence="3" id="KW-0456">Lyase</keyword>
<feature type="domain" description="VOC" evidence="2">
    <location>
        <begin position="5"/>
        <end position="122"/>
    </location>
</feature>
<dbReference type="STRING" id="1454373.ACMU_17170"/>
<keyword evidence="1" id="KW-0479">Metal-binding</keyword>
<protein>
    <submittedName>
        <fullName evidence="3">Lactoylglutathione lyase</fullName>
    </submittedName>
</protein>
<reference evidence="3 4" key="1">
    <citation type="submission" date="2014-03" db="EMBL/GenBank/DDBJ databases">
        <title>Draft Genome Sequence of Actibacterium mucosum KCTC 23349, a Marine Alphaproteobacterium with Complex Ionic Requirements Isolated from Mediterranean Seawater at Malvarrosa Beach, Valencia, Spain.</title>
        <authorList>
            <person name="Arahal D.R."/>
            <person name="Shao Z."/>
            <person name="Lai Q."/>
            <person name="Pujalte M.J."/>
        </authorList>
    </citation>
    <scope>NUCLEOTIDE SEQUENCE [LARGE SCALE GENOMIC DNA]</scope>
    <source>
        <strain evidence="3 4">KCTC 23349</strain>
    </source>
</reference>